<reference evidence="1" key="1">
    <citation type="journal article" date="2020" name="Stud. Mycol.">
        <title>101 Dothideomycetes genomes: a test case for predicting lifestyles and emergence of pathogens.</title>
        <authorList>
            <person name="Haridas S."/>
            <person name="Albert R."/>
            <person name="Binder M."/>
            <person name="Bloem J."/>
            <person name="Labutti K."/>
            <person name="Salamov A."/>
            <person name="Andreopoulos B."/>
            <person name="Baker S."/>
            <person name="Barry K."/>
            <person name="Bills G."/>
            <person name="Bluhm B."/>
            <person name="Cannon C."/>
            <person name="Castanera R."/>
            <person name="Culley D."/>
            <person name="Daum C."/>
            <person name="Ezra D."/>
            <person name="Gonzalez J."/>
            <person name="Henrissat B."/>
            <person name="Kuo A."/>
            <person name="Liang C."/>
            <person name="Lipzen A."/>
            <person name="Lutzoni F."/>
            <person name="Magnuson J."/>
            <person name="Mondo S."/>
            <person name="Nolan M."/>
            <person name="Ohm R."/>
            <person name="Pangilinan J."/>
            <person name="Park H.-J."/>
            <person name="Ramirez L."/>
            <person name="Alfaro M."/>
            <person name="Sun H."/>
            <person name="Tritt A."/>
            <person name="Yoshinaga Y."/>
            <person name="Zwiers L.-H."/>
            <person name="Turgeon B."/>
            <person name="Goodwin S."/>
            <person name="Spatafora J."/>
            <person name="Crous P."/>
            <person name="Grigoriev I."/>
        </authorList>
    </citation>
    <scope>NUCLEOTIDE SEQUENCE</scope>
    <source>
        <strain evidence="1">ATCC 200398</strain>
    </source>
</reference>
<gene>
    <name evidence="1" type="ORF">BDR25DRAFT_394461</name>
</gene>
<sequence>MQLVTPRTTFISTSVFFSEKESNPQASHNVLSASCRCLPVELHLTKPRRLSPIEPLSTSGPTLEAHLFSPPLDSPFPSSHTNSPAVHLSSFMHPPWDEMPAGDQAITLVPAQCRCRYSKGPLGLGGGEAG</sequence>
<dbReference type="EMBL" id="MU003513">
    <property type="protein sequence ID" value="KAF2469036.1"/>
    <property type="molecule type" value="Genomic_DNA"/>
</dbReference>
<name>A0ACB6QQ46_9PLEO</name>
<keyword evidence="2" id="KW-1185">Reference proteome</keyword>
<accession>A0ACB6QQ46</accession>
<proteinExistence type="predicted"/>
<evidence type="ECO:0000313" key="1">
    <source>
        <dbReference type="EMBL" id="KAF2469036.1"/>
    </source>
</evidence>
<protein>
    <submittedName>
        <fullName evidence="1">Uncharacterized protein</fullName>
    </submittedName>
</protein>
<evidence type="ECO:0000313" key="2">
    <source>
        <dbReference type="Proteomes" id="UP000799755"/>
    </source>
</evidence>
<organism evidence="1 2">
    <name type="scientific">Lindgomyces ingoldianus</name>
    <dbReference type="NCBI Taxonomy" id="673940"/>
    <lineage>
        <taxon>Eukaryota</taxon>
        <taxon>Fungi</taxon>
        <taxon>Dikarya</taxon>
        <taxon>Ascomycota</taxon>
        <taxon>Pezizomycotina</taxon>
        <taxon>Dothideomycetes</taxon>
        <taxon>Pleosporomycetidae</taxon>
        <taxon>Pleosporales</taxon>
        <taxon>Lindgomycetaceae</taxon>
        <taxon>Lindgomyces</taxon>
    </lineage>
</organism>
<comment type="caution">
    <text evidence="1">The sequence shown here is derived from an EMBL/GenBank/DDBJ whole genome shotgun (WGS) entry which is preliminary data.</text>
</comment>
<dbReference type="Proteomes" id="UP000799755">
    <property type="component" value="Unassembled WGS sequence"/>
</dbReference>